<keyword evidence="5" id="KW-0238">DNA-binding</keyword>
<dbReference type="EMBL" id="CP034304">
    <property type="protein sequence ID" value="QHH13385.1"/>
    <property type="molecule type" value="Genomic_DNA"/>
</dbReference>
<feature type="region of interest" description="Disordered" evidence="2">
    <location>
        <begin position="81"/>
        <end position="106"/>
    </location>
</feature>
<sequence>MQDIIKKLSNPRQAKTVLKHASVEQLERVLNVITEFKEEKELEAQMQAEREQQERLELEALREQIINKGLNFDKLCDLMKPKKKPRKASKSDTNTPSNTYVYGDNKTWNGVGEVPAELQSLLDEGFDLSDFIAQP</sequence>
<keyword evidence="4" id="KW-0614">Plasmid</keyword>
<dbReference type="Proteomes" id="UP000464718">
    <property type="component" value="Plasmid pvpsd2016-5"/>
</dbReference>
<dbReference type="AlphaFoldDB" id="A0A085YLB0"/>
<dbReference type="InterPro" id="IPR037150">
    <property type="entry name" value="H-NS_C_dom_sf"/>
</dbReference>
<accession>A0A085YLB0</accession>
<evidence type="ECO:0000256" key="1">
    <source>
        <dbReference type="SAM" id="Coils"/>
    </source>
</evidence>
<dbReference type="PATRIC" id="fig|670.381.peg.5681"/>
<dbReference type="GO" id="GO:0046983">
    <property type="term" value="F:protein dimerization activity"/>
    <property type="evidence" value="ECO:0007669"/>
    <property type="project" value="InterPro"/>
</dbReference>
<name>A0A085YLB0_VIBPH</name>
<dbReference type="EMBL" id="KP324996">
    <property type="protein sequence ID" value="AKC05641.1"/>
    <property type="molecule type" value="Genomic_DNA"/>
</dbReference>
<dbReference type="InterPro" id="IPR054180">
    <property type="entry name" value="H-NS-like_N"/>
</dbReference>
<evidence type="ECO:0000313" key="6">
    <source>
        <dbReference type="EMBL" id="QHH13385.1"/>
    </source>
</evidence>
<reference evidence="5" key="3">
    <citation type="journal article" date="2015" name="Proc. Natl. Acad. Sci. U.S.A.">
        <title>The opportunistic marine pathogen Vibrio parahaemolyticus becomes virulent by acquiring a plasmid that expresses a deadly toxin.</title>
        <authorList>
            <person name="Lee C.T."/>
            <person name="Chen I.T."/>
            <person name="Yang Y.T."/>
            <person name="Ko T.P."/>
            <person name="Huang Y.T."/>
            <person name="Huang J.Y."/>
            <person name="Huang M.F."/>
            <person name="Lin S.J."/>
            <person name="Chen C.Y."/>
            <person name="Lin S.S."/>
            <person name="Lightner D.V."/>
            <person name="Wang H.C."/>
            <person name="Wang A.H."/>
            <person name="Wang H.C."/>
            <person name="Hor L.I."/>
            <person name="Lo C.F."/>
        </authorList>
    </citation>
    <scope>NUCLEOTIDE SEQUENCE</scope>
    <source>
        <strain evidence="5">3HP</strain>
        <plasmid evidence="5">pVA1</plasmid>
    </source>
</reference>
<evidence type="ECO:0000256" key="2">
    <source>
        <dbReference type="SAM" id="MobiDB-lite"/>
    </source>
</evidence>
<evidence type="ECO:0000313" key="4">
    <source>
        <dbReference type="EMBL" id="AIL49890.1"/>
    </source>
</evidence>
<dbReference type="Gene3D" id="1.10.287.1050">
    <property type="entry name" value="H-NS histone-like proteins"/>
    <property type="match status" value="1"/>
</dbReference>
<dbReference type="Gene3D" id="4.10.430.10">
    <property type="entry name" value="Histone-like protein H-NS, C-terminal domain"/>
    <property type="match status" value="1"/>
</dbReference>
<feature type="coiled-coil region" evidence="1">
    <location>
        <begin position="36"/>
        <end position="68"/>
    </location>
</feature>
<dbReference type="Pfam" id="PF22470">
    <property type="entry name" value="Histone_HNS_N"/>
    <property type="match status" value="1"/>
</dbReference>
<dbReference type="EMBL" id="KM067908">
    <property type="protein sequence ID" value="AIL49890.1"/>
    <property type="molecule type" value="Genomic_DNA"/>
</dbReference>
<geneLocation type="plasmid" evidence="7">
    <name>pvpsd2016-5</name>
</geneLocation>
<geneLocation type="plasmid" evidence="6">
    <name>pVPSD2016-5</name>
</geneLocation>
<geneLocation type="plasmid" evidence="4">
    <name>pVPA3-1</name>
</geneLocation>
<reference evidence="5" key="1">
    <citation type="submission" date="2014-12" db="EMBL/GenBank/DDBJ databases">
        <authorList>
            <person name="Lee C.-T."/>
            <person name="Chen I.-T."/>
            <person name="Yang Y.-T."/>
            <person name="Chen C.-Y."/>
            <person name="Lo C.-F."/>
        </authorList>
    </citation>
    <scope>NUCLEOTIDE SEQUENCE</scope>
    <source>
        <strain evidence="5">3HP</strain>
        <plasmid evidence="5">pVA1</plasmid>
    </source>
</reference>
<proteinExistence type="predicted"/>
<dbReference type="SUPFAM" id="SSF81273">
    <property type="entry name" value="H-NS histone-like proteins"/>
    <property type="match status" value="1"/>
</dbReference>
<keyword evidence="1" id="KW-0175">Coiled coil</keyword>
<reference evidence="4" key="2">
    <citation type="journal article" date="2015" name="Dis. Aquat. Organ.">
        <title>Photorhabdus insect-related (Pir) toxin-like genes in a plasmid of Vibrio parahaemolyticus, the causative agent of acute hepatopancreatic necrosis disease (AHPND) of shrimp.</title>
        <authorList>
            <person name="Han J.E."/>
            <person name="Tang K.F."/>
            <person name="Tran L.H."/>
            <person name="Lightner D.V."/>
        </authorList>
    </citation>
    <scope>NUCLEOTIDE SEQUENCE</scope>
    <source>
        <strain evidence="4">13-028/A3</strain>
        <plasmid evidence="4">pVPA3-1</plasmid>
    </source>
</reference>
<reference evidence="6 7" key="4">
    <citation type="submission" date="2018-12" db="EMBL/GenBank/DDBJ databases">
        <title>Genomic insights into the evolutionary origins and pathogenicity of five Vibrio parahaemolyticus strains isolated from the shrimp with acute hepatopancreatic necrosis disease (AHPND).</title>
        <authorList>
            <person name="Yang Q."/>
            <person name="Dong X."/>
            <person name="Xie G."/>
            <person name="Fu S."/>
            <person name="Zou P."/>
            <person name="Sun J."/>
            <person name="Wang Y."/>
            <person name="Huang J."/>
        </authorList>
    </citation>
    <scope>NUCLEOTIDE SEQUENCE [LARGE SCALE GENOMIC DNA]</scope>
    <source>
        <strain evidence="6 7">20160303005-1</strain>
        <plasmid evidence="7">pvpsd2016-5</plasmid>
        <plasmid evidence="6">pVPSD2016-5</plasmid>
    </source>
</reference>
<dbReference type="RefSeq" id="WP_024700495.1">
    <property type="nucleotide sequence ID" value="NC_025152.1"/>
</dbReference>
<evidence type="ECO:0000313" key="7">
    <source>
        <dbReference type="Proteomes" id="UP000464718"/>
    </source>
</evidence>
<feature type="domain" description="DNA-binding protein H-NS-like N-terminal" evidence="3">
    <location>
        <begin position="1"/>
        <end position="75"/>
    </location>
</feature>
<dbReference type="InterPro" id="IPR027454">
    <property type="entry name" value="Histone_HNS_N"/>
</dbReference>
<evidence type="ECO:0000313" key="5">
    <source>
        <dbReference type="EMBL" id="AKC05641.1"/>
    </source>
</evidence>
<organism evidence="4">
    <name type="scientific">Vibrio parahaemolyticus</name>
    <dbReference type="NCBI Taxonomy" id="670"/>
    <lineage>
        <taxon>Bacteria</taxon>
        <taxon>Pseudomonadati</taxon>
        <taxon>Pseudomonadota</taxon>
        <taxon>Gammaproteobacteria</taxon>
        <taxon>Vibrionales</taxon>
        <taxon>Vibrionaceae</taxon>
        <taxon>Vibrio</taxon>
    </lineage>
</organism>
<gene>
    <name evidence="6" type="ORF">EHC69_29440</name>
    <name evidence="5" type="ORF">pVA1021</name>
</gene>
<protein>
    <submittedName>
        <fullName evidence="4 5">DNA-binding protein</fullName>
    </submittedName>
</protein>
<evidence type="ECO:0000259" key="3">
    <source>
        <dbReference type="Pfam" id="PF22470"/>
    </source>
</evidence>
<dbReference type="GO" id="GO:0003677">
    <property type="term" value="F:DNA binding"/>
    <property type="evidence" value="ECO:0007669"/>
    <property type="project" value="UniProtKB-KW"/>
</dbReference>
<geneLocation type="plasmid" evidence="5">
    <name>pVA1</name>
</geneLocation>